<dbReference type="AlphaFoldDB" id="X0WZY3"/>
<dbReference type="SUPFAM" id="SSF53218">
    <property type="entry name" value="Molybdenum cofactor biosynthesis proteins"/>
    <property type="match status" value="1"/>
</dbReference>
<feature type="domain" description="MoaB/Mog" evidence="1">
    <location>
        <begin position="6"/>
        <end position="108"/>
    </location>
</feature>
<dbReference type="InterPro" id="IPR036425">
    <property type="entry name" value="MoaB/Mog-like_dom_sf"/>
</dbReference>
<protein>
    <recommendedName>
        <fullName evidence="1">MoaB/Mog domain-containing protein</fullName>
    </recommendedName>
</protein>
<accession>X0WZY3</accession>
<dbReference type="Pfam" id="PF00994">
    <property type="entry name" value="MoCF_biosynth"/>
    <property type="match status" value="1"/>
</dbReference>
<dbReference type="PANTHER" id="PTHR13939:SF0">
    <property type="entry name" value="NMN AMIDOHYDROLASE-LIKE PROTEIN YFAY"/>
    <property type="match status" value="1"/>
</dbReference>
<evidence type="ECO:0000259" key="1">
    <source>
        <dbReference type="SMART" id="SM00852"/>
    </source>
</evidence>
<dbReference type="PANTHER" id="PTHR13939">
    <property type="entry name" value="NICOTINAMIDE-NUCLEOTIDE AMIDOHYDROLASE PNCC"/>
    <property type="match status" value="1"/>
</dbReference>
<sequence>MPNAFEIICLGNELLIGKILNSNAQWLAKKVTSLGGTVQRITVVGDDIEEIAVVLQEALSRKSAFILTTGGLGPTFDDKTLDAVALALKKPVELNETAFLMVKDKYHHYEKTTHKTIELTTARVKMAHLPKDAVPLPNP</sequence>
<dbReference type="Gene3D" id="3.40.980.10">
    <property type="entry name" value="MoaB/Mog-like domain"/>
    <property type="match status" value="1"/>
</dbReference>
<feature type="non-terminal residue" evidence="2">
    <location>
        <position position="139"/>
    </location>
</feature>
<dbReference type="EMBL" id="BARS01047628">
    <property type="protein sequence ID" value="GAG28772.1"/>
    <property type="molecule type" value="Genomic_DNA"/>
</dbReference>
<dbReference type="InterPro" id="IPR050101">
    <property type="entry name" value="CinA"/>
</dbReference>
<dbReference type="InterPro" id="IPR001453">
    <property type="entry name" value="MoaB/Mog_dom"/>
</dbReference>
<dbReference type="CDD" id="cd00885">
    <property type="entry name" value="cinA"/>
    <property type="match status" value="1"/>
</dbReference>
<reference evidence="2" key="1">
    <citation type="journal article" date="2014" name="Front. Microbiol.">
        <title>High frequency of phylogenetically diverse reductive dehalogenase-homologous genes in deep subseafloor sedimentary metagenomes.</title>
        <authorList>
            <person name="Kawai M."/>
            <person name="Futagami T."/>
            <person name="Toyoda A."/>
            <person name="Takaki Y."/>
            <person name="Nishi S."/>
            <person name="Hori S."/>
            <person name="Arai W."/>
            <person name="Tsubouchi T."/>
            <person name="Morono Y."/>
            <person name="Uchiyama I."/>
            <person name="Ito T."/>
            <person name="Fujiyama A."/>
            <person name="Inagaki F."/>
            <person name="Takami H."/>
        </authorList>
    </citation>
    <scope>NUCLEOTIDE SEQUENCE</scope>
    <source>
        <strain evidence="2">Expedition CK06-06</strain>
    </source>
</reference>
<organism evidence="2">
    <name type="scientific">marine sediment metagenome</name>
    <dbReference type="NCBI Taxonomy" id="412755"/>
    <lineage>
        <taxon>unclassified sequences</taxon>
        <taxon>metagenomes</taxon>
        <taxon>ecological metagenomes</taxon>
    </lineage>
</organism>
<comment type="caution">
    <text evidence="2">The sequence shown here is derived from an EMBL/GenBank/DDBJ whole genome shotgun (WGS) entry which is preliminary data.</text>
</comment>
<gene>
    <name evidence="2" type="ORF">S01H1_71523</name>
</gene>
<dbReference type="SMART" id="SM00852">
    <property type="entry name" value="MoCF_biosynth"/>
    <property type="match status" value="1"/>
</dbReference>
<proteinExistence type="predicted"/>
<evidence type="ECO:0000313" key="2">
    <source>
        <dbReference type="EMBL" id="GAG28772.1"/>
    </source>
</evidence>
<name>X0WZY3_9ZZZZ</name>